<gene>
    <name evidence="1" type="ORF">KCG48_02030</name>
</gene>
<evidence type="ECO:0000313" key="1">
    <source>
        <dbReference type="EMBL" id="MBR0575111.1"/>
    </source>
</evidence>
<proteinExistence type="predicted"/>
<keyword evidence="2" id="KW-1185">Reference proteome</keyword>
<dbReference type="AlphaFoldDB" id="A0A941HP46"/>
<accession>A0A941HP46</accession>
<sequence>MASLISRMFDSRSKDEKERDYELYSQRIFPFGEAQKEKIGDLLVALNPKEKRHYLMLHYILLKDSVTGPESKGYAEESRKLEKKKLVKITPQFRQQVKILMELDQKVDETLQYPTAEELSVLVDQALAEEAGK</sequence>
<comment type="caution">
    <text evidence="1">The sequence shown here is derived from an EMBL/GenBank/DDBJ whole genome shotgun (WGS) entry which is preliminary data.</text>
</comment>
<dbReference type="RefSeq" id="WP_211799629.1">
    <property type="nucleotide sequence ID" value="NZ_JAGSCS010000002.1"/>
</dbReference>
<organism evidence="1 2">
    <name type="scientific">Proteiniclasticum sediminis</name>
    <dbReference type="NCBI Taxonomy" id="2804028"/>
    <lineage>
        <taxon>Bacteria</taxon>
        <taxon>Bacillati</taxon>
        <taxon>Bacillota</taxon>
        <taxon>Clostridia</taxon>
        <taxon>Eubacteriales</taxon>
        <taxon>Clostridiaceae</taxon>
        <taxon>Proteiniclasticum</taxon>
    </lineage>
</organism>
<name>A0A941HP46_9CLOT</name>
<protein>
    <submittedName>
        <fullName evidence="1">Uncharacterized protein</fullName>
    </submittedName>
</protein>
<dbReference type="Proteomes" id="UP000675379">
    <property type="component" value="Unassembled WGS sequence"/>
</dbReference>
<reference evidence="1" key="1">
    <citation type="submission" date="2021-04" db="EMBL/GenBank/DDBJ databases">
        <title>Proteiniclasticum sedimins sp. nov., an obligate anaerobic bacterium isolated from anaerobic sludge.</title>
        <authorList>
            <person name="Liu J."/>
        </authorList>
    </citation>
    <scope>NUCLEOTIDE SEQUENCE</scope>
    <source>
        <strain evidence="1">BAD-10</strain>
    </source>
</reference>
<dbReference type="EMBL" id="JAGSCS010000002">
    <property type="protein sequence ID" value="MBR0575111.1"/>
    <property type="molecule type" value="Genomic_DNA"/>
</dbReference>
<evidence type="ECO:0000313" key="2">
    <source>
        <dbReference type="Proteomes" id="UP000675379"/>
    </source>
</evidence>